<dbReference type="PROSITE" id="PS51096">
    <property type="entry name" value="PTS_EIIA_TYPE_4"/>
    <property type="match status" value="1"/>
</dbReference>
<keyword evidence="10" id="KW-1185">Reference proteome</keyword>
<dbReference type="PANTHER" id="PTHR33799">
    <property type="entry name" value="PTS PERMEASE-RELATED-RELATED"/>
    <property type="match status" value="1"/>
</dbReference>
<dbReference type="InterPro" id="IPR004701">
    <property type="entry name" value="PTS_EIIA_man-typ"/>
</dbReference>
<evidence type="ECO:0000313" key="9">
    <source>
        <dbReference type="EMBL" id="TCS81822.1"/>
    </source>
</evidence>
<accession>A0A4V2USK5</accession>
<keyword evidence="4" id="KW-0762">Sugar transport</keyword>
<dbReference type="SUPFAM" id="SSF53062">
    <property type="entry name" value="PTS system fructose IIA component-like"/>
    <property type="match status" value="1"/>
</dbReference>
<dbReference type="Proteomes" id="UP000295788">
    <property type="component" value="Unassembled WGS sequence"/>
</dbReference>
<dbReference type="GO" id="GO:0009401">
    <property type="term" value="P:phosphoenolpyruvate-dependent sugar phosphotransferase system"/>
    <property type="evidence" value="ECO:0007669"/>
    <property type="project" value="UniProtKB-KW"/>
</dbReference>
<dbReference type="CDD" id="cd00006">
    <property type="entry name" value="PTS_IIA_man"/>
    <property type="match status" value="1"/>
</dbReference>
<keyword evidence="2" id="KW-0813">Transport</keyword>
<evidence type="ECO:0000256" key="4">
    <source>
        <dbReference type="ARBA" id="ARBA00022597"/>
    </source>
</evidence>
<keyword evidence="3" id="KW-0963">Cytoplasm</keyword>
<dbReference type="RefSeq" id="WP_132769131.1">
    <property type="nucleotide sequence ID" value="NZ_SMAB01000011.1"/>
</dbReference>
<dbReference type="Gene3D" id="3.40.50.510">
    <property type="entry name" value="Phosphotransferase system, mannose-type IIA component"/>
    <property type="match status" value="1"/>
</dbReference>
<comment type="subcellular location">
    <subcellularLocation>
        <location evidence="1">Cytoplasm</location>
    </subcellularLocation>
</comment>
<dbReference type="InterPro" id="IPR033887">
    <property type="entry name" value="PTS_IIA_man"/>
</dbReference>
<feature type="domain" description="PTS EIIA type-4" evidence="8">
    <location>
        <begin position="2"/>
        <end position="124"/>
    </location>
</feature>
<dbReference type="InterPro" id="IPR036662">
    <property type="entry name" value="PTS_EIIA_man-typ_sf"/>
</dbReference>
<evidence type="ECO:0000256" key="6">
    <source>
        <dbReference type="ARBA" id="ARBA00022683"/>
    </source>
</evidence>
<comment type="caution">
    <text evidence="9">The sequence shown here is derived from an EMBL/GenBank/DDBJ whole genome shotgun (WGS) entry which is preliminary data.</text>
</comment>
<protein>
    <submittedName>
        <fullName evidence="9">PTS system N-acetylgalactosamine-specific IIA component</fullName>
    </submittedName>
</protein>
<keyword evidence="6" id="KW-0598">Phosphotransferase system</keyword>
<dbReference type="OrthoDB" id="9799827at2"/>
<dbReference type="EMBL" id="SMAB01000011">
    <property type="protein sequence ID" value="TCS81822.1"/>
    <property type="molecule type" value="Genomic_DNA"/>
</dbReference>
<keyword evidence="7" id="KW-0418">Kinase</keyword>
<dbReference type="Pfam" id="PF03610">
    <property type="entry name" value="EIIA-man"/>
    <property type="match status" value="1"/>
</dbReference>
<evidence type="ECO:0000256" key="1">
    <source>
        <dbReference type="ARBA" id="ARBA00004496"/>
    </source>
</evidence>
<proteinExistence type="predicted"/>
<dbReference type="InterPro" id="IPR051471">
    <property type="entry name" value="Bacterial_PTS_sugar_comp"/>
</dbReference>
<dbReference type="PANTHER" id="PTHR33799:SF1">
    <property type="entry name" value="PTS SYSTEM MANNOSE-SPECIFIC EIIAB COMPONENT-RELATED"/>
    <property type="match status" value="1"/>
</dbReference>
<name>A0A4V2USK5_9BACI</name>
<evidence type="ECO:0000259" key="8">
    <source>
        <dbReference type="PROSITE" id="PS51096"/>
    </source>
</evidence>
<dbReference type="AlphaFoldDB" id="A0A4V2USK5"/>
<evidence type="ECO:0000256" key="3">
    <source>
        <dbReference type="ARBA" id="ARBA00022490"/>
    </source>
</evidence>
<reference evidence="9 10" key="1">
    <citation type="submission" date="2019-03" db="EMBL/GenBank/DDBJ databases">
        <title>Genomic Encyclopedia of Type Strains, Phase IV (KMG-IV): sequencing the most valuable type-strain genomes for metagenomic binning, comparative biology and taxonomic classification.</title>
        <authorList>
            <person name="Goeker M."/>
        </authorList>
    </citation>
    <scope>NUCLEOTIDE SEQUENCE [LARGE SCALE GENOMIC DNA]</scope>
    <source>
        <strain evidence="9 10">DSM 23802</strain>
    </source>
</reference>
<keyword evidence="5" id="KW-0808">Transferase</keyword>
<dbReference type="GO" id="GO:0005737">
    <property type="term" value="C:cytoplasm"/>
    <property type="evidence" value="ECO:0007669"/>
    <property type="project" value="UniProtKB-SubCell"/>
</dbReference>
<dbReference type="GO" id="GO:0016301">
    <property type="term" value="F:kinase activity"/>
    <property type="evidence" value="ECO:0007669"/>
    <property type="project" value="UniProtKB-KW"/>
</dbReference>
<dbReference type="GO" id="GO:0016020">
    <property type="term" value="C:membrane"/>
    <property type="evidence" value="ECO:0007669"/>
    <property type="project" value="InterPro"/>
</dbReference>
<gene>
    <name evidence="9" type="ORF">EDD72_11160</name>
</gene>
<organism evidence="9 10">
    <name type="scientific">Tepidibacillus fermentans</name>
    <dbReference type="NCBI Taxonomy" id="1281767"/>
    <lineage>
        <taxon>Bacteria</taxon>
        <taxon>Bacillati</taxon>
        <taxon>Bacillota</taxon>
        <taxon>Bacilli</taxon>
        <taxon>Bacillales</taxon>
        <taxon>Bacillaceae</taxon>
        <taxon>Tepidibacillus</taxon>
    </lineage>
</organism>
<sequence>MKSIMIISGHGNYATGLKNSIELLAGKNDGLYYIDFTASDTDLTLKEKMSKLVKENKGSQILFICDILGGTPFKVAAELVNDRDNMELVAGCNIGSILEALFQKDTLSISELAEFIVNSSKQSTVKFQKITNFQVESNQELEEGI</sequence>
<evidence type="ECO:0000256" key="7">
    <source>
        <dbReference type="ARBA" id="ARBA00022777"/>
    </source>
</evidence>
<evidence type="ECO:0000256" key="5">
    <source>
        <dbReference type="ARBA" id="ARBA00022679"/>
    </source>
</evidence>
<evidence type="ECO:0000313" key="10">
    <source>
        <dbReference type="Proteomes" id="UP000295788"/>
    </source>
</evidence>
<evidence type="ECO:0000256" key="2">
    <source>
        <dbReference type="ARBA" id="ARBA00022448"/>
    </source>
</evidence>